<evidence type="ECO:0000313" key="2">
    <source>
        <dbReference type="EMBL" id="RRT77848.1"/>
    </source>
</evidence>
<reference evidence="2 3" key="1">
    <citation type="journal article" date="2014" name="Agronomy (Basel)">
        <title>A Draft Genome Sequence for Ensete ventricosum, the Drought-Tolerant Tree Against Hunger.</title>
        <authorList>
            <person name="Harrison J."/>
            <person name="Moore K.A."/>
            <person name="Paszkiewicz K."/>
            <person name="Jones T."/>
            <person name="Grant M."/>
            <person name="Ambacheew D."/>
            <person name="Muzemil S."/>
            <person name="Studholme D.J."/>
        </authorList>
    </citation>
    <scope>NUCLEOTIDE SEQUENCE [LARGE SCALE GENOMIC DNA]</scope>
</reference>
<name>A0A427ANQ4_ENSVE</name>
<evidence type="ECO:0000313" key="3">
    <source>
        <dbReference type="Proteomes" id="UP000287651"/>
    </source>
</evidence>
<comment type="caution">
    <text evidence="2">The sequence shown here is derived from an EMBL/GenBank/DDBJ whole genome shotgun (WGS) entry which is preliminary data.</text>
</comment>
<organism evidence="2 3">
    <name type="scientific">Ensete ventricosum</name>
    <name type="common">Abyssinian banana</name>
    <name type="synonym">Musa ensete</name>
    <dbReference type="NCBI Taxonomy" id="4639"/>
    <lineage>
        <taxon>Eukaryota</taxon>
        <taxon>Viridiplantae</taxon>
        <taxon>Streptophyta</taxon>
        <taxon>Embryophyta</taxon>
        <taxon>Tracheophyta</taxon>
        <taxon>Spermatophyta</taxon>
        <taxon>Magnoliopsida</taxon>
        <taxon>Liliopsida</taxon>
        <taxon>Zingiberales</taxon>
        <taxon>Musaceae</taxon>
        <taxon>Ensete</taxon>
    </lineage>
</organism>
<feature type="region of interest" description="Disordered" evidence="1">
    <location>
        <begin position="217"/>
        <end position="245"/>
    </location>
</feature>
<dbReference type="PANTHER" id="PTHR33240">
    <property type="entry name" value="OS08G0508500 PROTEIN"/>
    <property type="match status" value="1"/>
</dbReference>
<accession>A0A427ANQ4</accession>
<proteinExistence type="predicted"/>
<gene>
    <name evidence="2" type="ORF">B296_00009212</name>
</gene>
<dbReference type="PANTHER" id="PTHR33240:SF8">
    <property type="entry name" value="OS03G0439900 PROTEIN"/>
    <property type="match status" value="1"/>
</dbReference>
<evidence type="ECO:0000256" key="1">
    <source>
        <dbReference type="SAM" id="MobiDB-lite"/>
    </source>
</evidence>
<protein>
    <submittedName>
        <fullName evidence="2">Uncharacterized protein</fullName>
    </submittedName>
</protein>
<sequence length="339" mass="38205">MEKSPCQTSESQIAFEARDVEKLDHSDALVISICIANAQVKRVMVNVGSSADVLYHDTFQKLRLTTVDLSPMRFNLTRITNDSIAPLGMTHLLVLLDLQLWVPRPKARQGDPVPYSLLYPLGGLIGPGLDSHYSTQADLIFELSDLILELINYPGELVDDSPKVMHPIDQPHGEMVELREHDVNNRARIRRQMRGDSQWPDSWRHYQAVPLKEWCRSHSRMGGKGPPDRTIGSRLRPPTPYSGESTWPNELRAGLPEYLWKICYLSCKKELILRMSPDPAKVPHGPRLRYGLVSLSAALLLKRGLKGSHLFRSDHGRGIITRCLLAHQHLGLLGWGSTL</sequence>
<dbReference type="EMBL" id="AMZH03001822">
    <property type="protein sequence ID" value="RRT77848.1"/>
    <property type="molecule type" value="Genomic_DNA"/>
</dbReference>
<dbReference type="Proteomes" id="UP000287651">
    <property type="component" value="Unassembled WGS sequence"/>
</dbReference>
<dbReference type="AlphaFoldDB" id="A0A427ANQ4"/>